<proteinExistence type="predicted"/>
<reference evidence="1 2" key="1">
    <citation type="submission" date="2019-03" db="EMBL/GenBank/DDBJ databases">
        <title>First draft genome of Liparis tanakae, snailfish: a comprehensive survey of snailfish specific genes.</title>
        <authorList>
            <person name="Kim W."/>
            <person name="Song I."/>
            <person name="Jeong J.-H."/>
            <person name="Kim D."/>
            <person name="Kim S."/>
            <person name="Ryu S."/>
            <person name="Song J.Y."/>
            <person name="Lee S.K."/>
        </authorList>
    </citation>
    <scope>NUCLEOTIDE SEQUENCE [LARGE SCALE GENOMIC DNA]</scope>
    <source>
        <tissue evidence="1">Muscle</tissue>
    </source>
</reference>
<evidence type="ECO:0000313" key="1">
    <source>
        <dbReference type="EMBL" id="TNN37677.1"/>
    </source>
</evidence>
<dbReference type="Proteomes" id="UP000314294">
    <property type="component" value="Unassembled WGS sequence"/>
</dbReference>
<evidence type="ECO:0000313" key="2">
    <source>
        <dbReference type="Proteomes" id="UP000314294"/>
    </source>
</evidence>
<keyword evidence="2" id="KW-1185">Reference proteome</keyword>
<comment type="caution">
    <text evidence="1">The sequence shown here is derived from an EMBL/GenBank/DDBJ whole genome shotgun (WGS) entry which is preliminary data.</text>
</comment>
<dbReference type="AlphaFoldDB" id="A0A4Z2F935"/>
<accession>A0A4Z2F935</accession>
<organism evidence="1 2">
    <name type="scientific">Liparis tanakae</name>
    <name type="common">Tanaka's snailfish</name>
    <dbReference type="NCBI Taxonomy" id="230148"/>
    <lineage>
        <taxon>Eukaryota</taxon>
        <taxon>Metazoa</taxon>
        <taxon>Chordata</taxon>
        <taxon>Craniata</taxon>
        <taxon>Vertebrata</taxon>
        <taxon>Euteleostomi</taxon>
        <taxon>Actinopterygii</taxon>
        <taxon>Neopterygii</taxon>
        <taxon>Teleostei</taxon>
        <taxon>Neoteleostei</taxon>
        <taxon>Acanthomorphata</taxon>
        <taxon>Eupercaria</taxon>
        <taxon>Perciformes</taxon>
        <taxon>Cottioidei</taxon>
        <taxon>Cottales</taxon>
        <taxon>Liparidae</taxon>
        <taxon>Liparis</taxon>
    </lineage>
</organism>
<dbReference type="EMBL" id="SRLO01001458">
    <property type="protein sequence ID" value="TNN37677.1"/>
    <property type="molecule type" value="Genomic_DNA"/>
</dbReference>
<protein>
    <submittedName>
        <fullName evidence="1">Uncharacterized protein</fullName>
    </submittedName>
</protein>
<sequence length="76" mass="8507">MRSKNARYSILFSTHSSDKDLSIGDVPHLIGSFLSCPLIVIIDVEPQHLKAQVVVFHNRLGYQNVDTVMSHPCTDN</sequence>
<gene>
    <name evidence="1" type="ORF">EYF80_052162</name>
</gene>
<name>A0A4Z2F935_9TELE</name>